<dbReference type="Pfam" id="PF02311">
    <property type="entry name" value="AraC_binding"/>
    <property type="match status" value="1"/>
</dbReference>
<dbReference type="InterPro" id="IPR003313">
    <property type="entry name" value="AraC-bd"/>
</dbReference>
<sequence>MSKSKNDYSNRQHMYRKDYELFYYKDMQFKNVSLHHHDFFEVYFFVKGEVRYQIEGRNYHLVPGDILLVNHKELHQVLIENPDHYYERYVLWLNKDYLRSLSSGRTDLTRCFLDQEKKTLLRTSMENHQLIRGILDKLHYQNKEDGFGADLLPKALLTELMIELNRMSFEEDKLQPQVKKNQLIDSVISFINEHLEEEINMDLLAAEFFISKYHLSREFKKYTGTTLYRFVVQKRLIKAKGLILEGNPITSVYEECGFGDYSNFFRAFKNEYGLTPKEFLGVMEERKASETRADTRI</sequence>
<evidence type="ECO:0000313" key="5">
    <source>
        <dbReference type="EMBL" id="MBO1264994.1"/>
    </source>
</evidence>
<dbReference type="Pfam" id="PF12833">
    <property type="entry name" value="HTH_18"/>
    <property type="match status" value="1"/>
</dbReference>
<keyword evidence="1" id="KW-0805">Transcription regulation</keyword>
<dbReference type="InterPro" id="IPR009057">
    <property type="entry name" value="Homeodomain-like_sf"/>
</dbReference>
<dbReference type="EMBL" id="JAFNJU010000005">
    <property type="protein sequence ID" value="MBO1264994.1"/>
    <property type="molecule type" value="Genomic_DNA"/>
</dbReference>
<dbReference type="InterPro" id="IPR018060">
    <property type="entry name" value="HTH_AraC"/>
</dbReference>
<feature type="domain" description="HTH araC/xylS-type" evidence="4">
    <location>
        <begin position="185"/>
        <end position="282"/>
    </location>
</feature>
<evidence type="ECO:0000256" key="2">
    <source>
        <dbReference type="ARBA" id="ARBA00023125"/>
    </source>
</evidence>
<proteinExistence type="predicted"/>
<evidence type="ECO:0000259" key="4">
    <source>
        <dbReference type="PROSITE" id="PS01124"/>
    </source>
</evidence>
<dbReference type="Proteomes" id="UP000664218">
    <property type="component" value="Unassembled WGS sequence"/>
</dbReference>
<gene>
    <name evidence="5" type="ORF">J3A84_08135</name>
</gene>
<keyword evidence="3" id="KW-0804">Transcription</keyword>
<evidence type="ECO:0000313" key="6">
    <source>
        <dbReference type="Proteomes" id="UP000664218"/>
    </source>
</evidence>
<dbReference type="SUPFAM" id="SSF46689">
    <property type="entry name" value="Homeodomain-like"/>
    <property type="match status" value="2"/>
</dbReference>
<dbReference type="PRINTS" id="PR00032">
    <property type="entry name" value="HTHARAC"/>
</dbReference>
<evidence type="ECO:0000256" key="1">
    <source>
        <dbReference type="ARBA" id="ARBA00023015"/>
    </source>
</evidence>
<dbReference type="SUPFAM" id="SSF51215">
    <property type="entry name" value="Regulatory protein AraC"/>
    <property type="match status" value="1"/>
</dbReference>
<keyword evidence="2" id="KW-0238">DNA-binding</keyword>
<dbReference type="GO" id="GO:0003700">
    <property type="term" value="F:DNA-binding transcription factor activity"/>
    <property type="evidence" value="ECO:0007669"/>
    <property type="project" value="InterPro"/>
</dbReference>
<dbReference type="AlphaFoldDB" id="A0A939H9G7"/>
<evidence type="ECO:0000256" key="3">
    <source>
        <dbReference type="ARBA" id="ARBA00023163"/>
    </source>
</evidence>
<accession>A0A939H9G7</accession>
<dbReference type="SMART" id="SM00342">
    <property type="entry name" value="HTH_ARAC"/>
    <property type="match status" value="1"/>
</dbReference>
<dbReference type="InterPro" id="IPR037923">
    <property type="entry name" value="HTH-like"/>
</dbReference>
<keyword evidence="6" id="KW-1185">Reference proteome</keyword>
<organism evidence="5 6">
    <name type="scientific">Proteiniclasticum aestuarii</name>
    <dbReference type="NCBI Taxonomy" id="2817862"/>
    <lineage>
        <taxon>Bacteria</taxon>
        <taxon>Bacillati</taxon>
        <taxon>Bacillota</taxon>
        <taxon>Clostridia</taxon>
        <taxon>Eubacteriales</taxon>
        <taxon>Clostridiaceae</taxon>
        <taxon>Proteiniclasticum</taxon>
    </lineage>
</organism>
<dbReference type="PROSITE" id="PS01124">
    <property type="entry name" value="HTH_ARAC_FAMILY_2"/>
    <property type="match status" value="1"/>
</dbReference>
<name>A0A939H9G7_9CLOT</name>
<reference evidence="5" key="1">
    <citation type="submission" date="2021-03" db="EMBL/GenBank/DDBJ databases">
        <title>Proteiniclasticum marinus sp. nov., isolated from tidal flat sediment.</title>
        <authorList>
            <person name="Namirimu T."/>
            <person name="Yang J.-A."/>
            <person name="Yang S.-H."/>
            <person name="Kim Y.-J."/>
            <person name="Kwon K.K."/>
        </authorList>
    </citation>
    <scope>NUCLEOTIDE SEQUENCE</scope>
    <source>
        <strain evidence="5">SCR006</strain>
    </source>
</reference>
<dbReference type="Gene3D" id="2.60.120.10">
    <property type="entry name" value="Jelly Rolls"/>
    <property type="match status" value="1"/>
</dbReference>
<dbReference type="PANTHER" id="PTHR43280:SF34">
    <property type="entry name" value="ARAC-FAMILY TRANSCRIPTIONAL REGULATOR"/>
    <property type="match status" value="1"/>
</dbReference>
<dbReference type="InterPro" id="IPR014710">
    <property type="entry name" value="RmlC-like_jellyroll"/>
</dbReference>
<dbReference type="PANTHER" id="PTHR43280">
    <property type="entry name" value="ARAC-FAMILY TRANSCRIPTIONAL REGULATOR"/>
    <property type="match status" value="1"/>
</dbReference>
<dbReference type="RefSeq" id="WP_207599513.1">
    <property type="nucleotide sequence ID" value="NZ_JAFNJU010000005.1"/>
</dbReference>
<comment type="caution">
    <text evidence="5">The sequence shown here is derived from an EMBL/GenBank/DDBJ whole genome shotgun (WGS) entry which is preliminary data.</text>
</comment>
<dbReference type="GO" id="GO:0043565">
    <property type="term" value="F:sequence-specific DNA binding"/>
    <property type="evidence" value="ECO:0007669"/>
    <property type="project" value="InterPro"/>
</dbReference>
<dbReference type="InterPro" id="IPR020449">
    <property type="entry name" value="Tscrpt_reg_AraC-type_HTH"/>
</dbReference>
<protein>
    <submittedName>
        <fullName evidence="5">Helix-turn-helix domain-containing protein</fullName>
    </submittedName>
</protein>
<dbReference type="Gene3D" id="1.10.10.60">
    <property type="entry name" value="Homeodomain-like"/>
    <property type="match status" value="2"/>
</dbReference>